<evidence type="ECO:0000313" key="10">
    <source>
        <dbReference type="RefSeq" id="XP_046599362.1"/>
    </source>
</evidence>
<keyword evidence="2" id="KW-0805">Transcription regulation</keyword>
<keyword evidence="4" id="KW-0804">Transcription</keyword>
<evidence type="ECO:0000256" key="3">
    <source>
        <dbReference type="ARBA" id="ARBA00023125"/>
    </source>
</evidence>
<feature type="compositionally biased region" description="Gly residues" evidence="6">
    <location>
        <begin position="62"/>
        <end position="71"/>
    </location>
</feature>
<dbReference type="Proteomes" id="UP000829291">
    <property type="component" value="Chromosome 6"/>
</dbReference>
<dbReference type="RefSeq" id="XP_046599362.1">
    <property type="nucleotide sequence ID" value="XM_046743406.1"/>
</dbReference>
<dbReference type="KEGG" id="nlo:107226310"/>
<keyword evidence="3" id="KW-0238">DNA-binding</keyword>
<dbReference type="GO" id="GO:0005634">
    <property type="term" value="C:nucleus"/>
    <property type="evidence" value="ECO:0007669"/>
    <property type="project" value="UniProtKB-SubCell"/>
</dbReference>
<dbReference type="PROSITE" id="PS50888">
    <property type="entry name" value="BHLH"/>
    <property type="match status" value="1"/>
</dbReference>
<evidence type="ECO:0000256" key="6">
    <source>
        <dbReference type="SAM" id="MobiDB-lite"/>
    </source>
</evidence>
<dbReference type="InterPro" id="IPR050283">
    <property type="entry name" value="E-box_TF_Regulators"/>
</dbReference>
<dbReference type="RefSeq" id="XP_015522570.1">
    <property type="nucleotide sequence ID" value="XM_015667084.1"/>
</dbReference>
<dbReference type="PANTHER" id="PTHR23349">
    <property type="entry name" value="BASIC HELIX-LOOP-HELIX TRANSCRIPTION FACTOR, TWIST"/>
    <property type="match status" value="1"/>
</dbReference>
<dbReference type="SUPFAM" id="SSF47459">
    <property type="entry name" value="HLH, helix-loop-helix DNA-binding domain"/>
    <property type="match status" value="1"/>
</dbReference>
<accession>A0A6J0C848</accession>
<dbReference type="GO" id="GO:0046983">
    <property type="term" value="F:protein dimerization activity"/>
    <property type="evidence" value="ECO:0007669"/>
    <property type="project" value="InterPro"/>
</dbReference>
<keyword evidence="8" id="KW-1185">Reference proteome</keyword>
<comment type="subcellular location">
    <subcellularLocation>
        <location evidence="1">Nucleus</location>
    </subcellularLocation>
</comment>
<dbReference type="GO" id="GO:0032502">
    <property type="term" value="P:developmental process"/>
    <property type="evidence" value="ECO:0007669"/>
    <property type="project" value="TreeGrafter"/>
</dbReference>
<dbReference type="InterPro" id="IPR036638">
    <property type="entry name" value="HLH_DNA-bd_sf"/>
</dbReference>
<dbReference type="CDD" id="cd11466">
    <property type="entry name" value="bHLH_TS_HAND"/>
    <property type="match status" value="1"/>
</dbReference>
<dbReference type="InParanoid" id="A0A6J0C848"/>
<name>A0A6J0C848_NEOLC</name>
<dbReference type="OrthoDB" id="10055449at2759"/>
<feature type="region of interest" description="Disordered" evidence="6">
    <location>
        <begin position="219"/>
        <end position="257"/>
    </location>
</feature>
<dbReference type="InterPro" id="IPR011598">
    <property type="entry name" value="bHLH_dom"/>
</dbReference>
<reference evidence="9" key="1">
    <citation type="submission" date="2025-04" db="UniProtKB">
        <authorList>
            <consortium name="RefSeq"/>
        </authorList>
    </citation>
    <scope>IDENTIFICATION</scope>
    <source>
        <tissue evidence="10">Thorax and Abdomen</tissue>
        <tissue evidence="9">Whole body</tissue>
    </source>
</reference>
<feature type="compositionally biased region" description="Polar residues" evidence="6">
    <location>
        <begin position="229"/>
        <end position="239"/>
    </location>
</feature>
<feature type="compositionally biased region" description="Basic residues" evidence="6">
    <location>
        <begin position="149"/>
        <end position="164"/>
    </location>
</feature>
<dbReference type="AlphaFoldDB" id="A0A6J0C848"/>
<evidence type="ECO:0000313" key="8">
    <source>
        <dbReference type="Proteomes" id="UP000829291"/>
    </source>
</evidence>
<feature type="compositionally biased region" description="Polar residues" evidence="6">
    <location>
        <begin position="133"/>
        <end position="143"/>
    </location>
</feature>
<proteinExistence type="predicted"/>
<keyword evidence="5" id="KW-0539">Nucleus</keyword>
<dbReference type="SMART" id="SM00353">
    <property type="entry name" value="HLH"/>
    <property type="match status" value="1"/>
</dbReference>
<dbReference type="GeneID" id="107226310"/>
<evidence type="ECO:0000256" key="1">
    <source>
        <dbReference type="ARBA" id="ARBA00004123"/>
    </source>
</evidence>
<evidence type="ECO:0000313" key="9">
    <source>
        <dbReference type="RefSeq" id="XP_015522570.1"/>
    </source>
</evidence>
<feature type="region of interest" description="Disordered" evidence="6">
    <location>
        <begin position="133"/>
        <end position="166"/>
    </location>
</feature>
<evidence type="ECO:0000256" key="4">
    <source>
        <dbReference type="ARBA" id="ARBA00023163"/>
    </source>
</evidence>
<dbReference type="Pfam" id="PF00010">
    <property type="entry name" value="HLH"/>
    <property type="match status" value="1"/>
</dbReference>
<dbReference type="GO" id="GO:0000977">
    <property type="term" value="F:RNA polymerase II transcription regulatory region sequence-specific DNA binding"/>
    <property type="evidence" value="ECO:0007669"/>
    <property type="project" value="TreeGrafter"/>
</dbReference>
<gene>
    <name evidence="9 10" type="primary">LOC107226310</name>
</gene>
<evidence type="ECO:0000256" key="2">
    <source>
        <dbReference type="ARBA" id="ARBA00023015"/>
    </source>
</evidence>
<organism evidence="8 9">
    <name type="scientific">Neodiprion lecontei</name>
    <name type="common">Redheaded pine sawfly</name>
    <dbReference type="NCBI Taxonomy" id="441921"/>
    <lineage>
        <taxon>Eukaryota</taxon>
        <taxon>Metazoa</taxon>
        <taxon>Ecdysozoa</taxon>
        <taxon>Arthropoda</taxon>
        <taxon>Hexapoda</taxon>
        <taxon>Insecta</taxon>
        <taxon>Pterygota</taxon>
        <taxon>Neoptera</taxon>
        <taxon>Endopterygota</taxon>
        <taxon>Hymenoptera</taxon>
        <taxon>Tenthredinoidea</taxon>
        <taxon>Diprionidae</taxon>
        <taxon>Diprioninae</taxon>
        <taxon>Neodiprion</taxon>
    </lineage>
</organism>
<evidence type="ECO:0000259" key="7">
    <source>
        <dbReference type="PROSITE" id="PS50888"/>
    </source>
</evidence>
<feature type="region of interest" description="Disordered" evidence="6">
    <location>
        <begin position="56"/>
        <end position="81"/>
    </location>
</feature>
<feature type="domain" description="BHLH" evidence="7">
    <location>
        <begin position="151"/>
        <end position="203"/>
    </location>
</feature>
<dbReference type="PANTHER" id="PTHR23349:SF68">
    <property type="entry name" value="FI14601P"/>
    <property type="match status" value="1"/>
</dbReference>
<dbReference type="GO" id="GO:0000981">
    <property type="term" value="F:DNA-binding transcription factor activity, RNA polymerase II-specific"/>
    <property type="evidence" value="ECO:0007669"/>
    <property type="project" value="TreeGrafter"/>
</dbReference>
<evidence type="ECO:0000256" key="5">
    <source>
        <dbReference type="ARBA" id="ARBA00023242"/>
    </source>
</evidence>
<dbReference type="Gene3D" id="4.10.280.10">
    <property type="entry name" value="Helix-loop-helix DNA-binding domain"/>
    <property type="match status" value="1"/>
</dbReference>
<sequence length="273" mass="29702">MAAMLDGYVNQLDNYYAHNQCFQPNAYTVPAHRQGGSAVVPAMDCHAVPDSSYWSPMDATGISGGSSGSGSPGTSDTPPCLEELGITDPPAAFHLHTYHNQSHVVASHNHYGVGYHDQVVDGQIREDYAPCSTSAGQGSSFSLGNPVRPVKRRNTANKKERRRTQSINNAFADLRDCIPNVPADTKLSKIKTLRLACSYIGYLTAVLDSDEPPATFRAELVPGSRRSKQSGVDQSQEAISQEPVEETRRTKGRTGWPQHVWALELKQEQPPGL</sequence>
<protein>
    <submittedName>
        <fullName evidence="9 10">Heart- and neural crest derivatives-expressed protein 2-like</fullName>
    </submittedName>
</protein>
<dbReference type="FunFam" id="4.10.280.10:FF:000010">
    <property type="entry name" value="Scleraxis bHLH transcription factor"/>
    <property type="match status" value="1"/>
</dbReference>